<evidence type="ECO:0000256" key="6">
    <source>
        <dbReference type="PROSITE-ProRule" id="PRU00282"/>
    </source>
</evidence>
<evidence type="ECO:0000256" key="1">
    <source>
        <dbReference type="ARBA" id="ARBA00004141"/>
    </source>
</evidence>
<evidence type="ECO:0000256" key="3">
    <source>
        <dbReference type="ARBA" id="ARBA00022692"/>
    </source>
</evidence>
<comment type="similarity">
    <text evidence="7">Belongs to the mitochondrial carrier (TC 2.A.29) family.</text>
</comment>
<gene>
    <name evidence="9" type="ORF">COCNU_04G009720</name>
</gene>
<evidence type="ECO:0000256" key="8">
    <source>
        <dbReference type="SAM" id="Coils"/>
    </source>
</evidence>
<reference evidence="9" key="2">
    <citation type="submission" date="2019-07" db="EMBL/GenBank/DDBJ databases">
        <authorList>
            <person name="Yang Y."/>
            <person name="Bocs S."/>
            <person name="Baudouin L."/>
        </authorList>
    </citation>
    <scope>NUCLEOTIDE SEQUENCE</scope>
    <source>
        <tissue evidence="9">Spear leaf of Hainan Tall coconut</tissue>
    </source>
</reference>
<keyword evidence="5 6" id="KW-0472">Membrane</keyword>
<dbReference type="SUPFAM" id="SSF103506">
    <property type="entry name" value="Mitochondrial carrier"/>
    <property type="match status" value="1"/>
</dbReference>
<organism evidence="9 10">
    <name type="scientific">Cocos nucifera</name>
    <name type="common">Coconut palm</name>
    <dbReference type="NCBI Taxonomy" id="13894"/>
    <lineage>
        <taxon>Eukaryota</taxon>
        <taxon>Viridiplantae</taxon>
        <taxon>Streptophyta</taxon>
        <taxon>Embryophyta</taxon>
        <taxon>Tracheophyta</taxon>
        <taxon>Spermatophyta</taxon>
        <taxon>Magnoliopsida</taxon>
        <taxon>Liliopsida</taxon>
        <taxon>Arecaceae</taxon>
        <taxon>Arecoideae</taxon>
        <taxon>Cocoseae</taxon>
        <taxon>Attaleinae</taxon>
        <taxon>Cocos</taxon>
    </lineage>
</organism>
<feature type="repeat" description="Solcar" evidence="6">
    <location>
        <begin position="1"/>
        <end position="45"/>
    </location>
</feature>
<comment type="subcellular location">
    <subcellularLocation>
        <location evidence="1">Membrane</location>
        <topology evidence="1">Multi-pass membrane protein</topology>
    </subcellularLocation>
</comment>
<evidence type="ECO:0000313" key="10">
    <source>
        <dbReference type="Proteomes" id="UP000797356"/>
    </source>
</evidence>
<keyword evidence="8" id="KW-0175">Coiled coil</keyword>
<dbReference type="InterPro" id="IPR018108">
    <property type="entry name" value="MCP_transmembrane"/>
</dbReference>
<evidence type="ECO:0000256" key="7">
    <source>
        <dbReference type="RuleBase" id="RU000488"/>
    </source>
</evidence>
<dbReference type="GO" id="GO:0015711">
    <property type="term" value="P:organic anion transport"/>
    <property type="evidence" value="ECO:0007669"/>
    <property type="project" value="UniProtKB-ARBA"/>
</dbReference>
<keyword evidence="4" id="KW-0677">Repeat</keyword>
<dbReference type="InterPro" id="IPR002067">
    <property type="entry name" value="MCP"/>
</dbReference>
<accession>A0A8K0I6B2</accession>
<dbReference type="PROSITE" id="PS50920">
    <property type="entry name" value="SOLCAR"/>
    <property type="match status" value="1"/>
</dbReference>
<evidence type="ECO:0000256" key="5">
    <source>
        <dbReference type="ARBA" id="ARBA00023136"/>
    </source>
</evidence>
<evidence type="ECO:0000256" key="2">
    <source>
        <dbReference type="ARBA" id="ARBA00022448"/>
    </source>
</evidence>
<feature type="coiled-coil region" evidence="8">
    <location>
        <begin position="240"/>
        <end position="267"/>
    </location>
</feature>
<keyword evidence="3 6" id="KW-0812">Transmembrane</keyword>
<dbReference type="AlphaFoldDB" id="A0A8K0I6B2"/>
<dbReference type="GO" id="GO:0055085">
    <property type="term" value="P:transmembrane transport"/>
    <property type="evidence" value="ECO:0007669"/>
    <property type="project" value="InterPro"/>
</dbReference>
<evidence type="ECO:0000256" key="4">
    <source>
        <dbReference type="ARBA" id="ARBA00022737"/>
    </source>
</evidence>
<comment type="caution">
    <text evidence="9">The sequence shown here is derived from an EMBL/GenBank/DDBJ whole genome shotgun (WGS) entry which is preliminary data.</text>
</comment>
<dbReference type="PANTHER" id="PTHR24089">
    <property type="entry name" value="SOLUTE CARRIER FAMILY 25"/>
    <property type="match status" value="1"/>
</dbReference>
<name>A0A8K0I6B2_COCNU</name>
<reference evidence="9" key="1">
    <citation type="journal article" date="2017" name="Gigascience">
        <title>The genome draft of coconut (Cocos nucifera).</title>
        <authorList>
            <person name="Xiao Y."/>
            <person name="Xu P."/>
            <person name="Fan H."/>
            <person name="Baudouin L."/>
            <person name="Xia W."/>
            <person name="Bocs S."/>
            <person name="Xu J."/>
            <person name="Li Q."/>
            <person name="Guo A."/>
            <person name="Zhou L."/>
            <person name="Li J."/>
            <person name="Wu Y."/>
            <person name="Ma Z."/>
            <person name="Armero A."/>
            <person name="Issali A.E."/>
            <person name="Liu N."/>
            <person name="Peng M."/>
            <person name="Yang Y."/>
        </authorList>
    </citation>
    <scope>NUCLEOTIDE SEQUENCE</scope>
    <source>
        <tissue evidence="9">Spear leaf of Hainan Tall coconut</tissue>
    </source>
</reference>
<dbReference type="PRINTS" id="PR00926">
    <property type="entry name" value="MITOCARRIER"/>
</dbReference>
<dbReference type="OrthoDB" id="18574at2759"/>
<proteinExistence type="inferred from homology"/>
<dbReference type="Pfam" id="PF00153">
    <property type="entry name" value="Mito_carr"/>
    <property type="match status" value="2"/>
</dbReference>
<evidence type="ECO:0000313" key="9">
    <source>
        <dbReference type="EMBL" id="KAG1338666.1"/>
    </source>
</evidence>
<dbReference type="InterPro" id="IPR023395">
    <property type="entry name" value="MCP_dom_sf"/>
</dbReference>
<dbReference type="Proteomes" id="UP000797356">
    <property type="component" value="Chromosome 4"/>
</dbReference>
<keyword evidence="10" id="KW-1185">Reference proteome</keyword>
<dbReference type="Gene3D" id="1.50.40.10">
    <property type="entry name" value="Mitochondrial carrier domain"/>
    <property type="match status" value="1"/>
</dbReference>
<dbReference type="GO" id="GO:0016020">
    <property type="term" value="C:membrane"/>
    <property type="evidence" value="ECO:0007669"/>
    <property type="project" value="UniProtKB-SubCell"/>
</dbReference>
<sequence length="268" mass="30171">MRAAFFDIIKTRGIQGLYAGLSPTLVEIIPYAGLQFGTYDTFKRWMMAWNKSRFSHLSSIRPDDSPSSFQLFLCGFAAGTCAKAVCHPLDVVKKRFQVTSSIPEAKYPDVEIIQVQSSSNSNSRSGKYMIIAVLHDVSVYTLMANCLVDKDVLEIEMLDYLCKNIRWVAGQEMKPEELETLKKDMMSKRKVLSLVVGPKKVKAAVEMIPVSTFAMIELSHYTMVFANTVRVAWSELAEVRKRADAKIGHLKEVLARMEAEKAKAEAMR</sequence>
<dbReference type="EMBL" id="CM017875">
    <property type="protein sequence ID" value="KAG1338666.1"/>
    <property type="molecule type" value="Genomic_DNA"/>
</dbReference>
<keyword evidence="2 7" id="KW-0813">Transport</keyword>
<protein>
    <submittedName>
        <fullName evidence="9">Uncharacterized protein</fullName>
    </submittedName>
</protein>
<dbReference type="GO" id="GO:0015748">
    <property type="term" value="P:organophosphate ester transport"/>
    <property type="evidence" value="ECO:0007669"/>
    <property type="project" value="UniProtKB-ARBA"/>
</dbReference>